<protein>
    <submittedName>
        <fullName evidence="2">Uncharacterized protein</fullName>
    </submittedName>
</protein>
<reference evidence="2" key="3">
    <citation type="submission" date="2022-06" db="UniProtKB">
        <authorList>
            <consortium name="EnsemblPlants"/>
        </authorList>
    </citation>
    <scope>IDENTIFICATION</scope>
</reference>
<dbReference type="Gramene" id="TuG1812G0700005143.01.T05">
    <property type="protein sequence ID" value="TuG1812G0700005143.01.T05"/>
    <property type="gene ID" value="TuG1812G0700005143.01"/>
</dbReference>
<name>A0A8R7VAY6_TRIUA</name>
<evidence type="ECO:0000313" key="3">
    <source>
        <dbReference type="Proteomes" id="UP000015106"/>
    </source>
</evidence>
<dbReference type="EnsemblPlants" id="TuG1812G0700005143.01.T02">
    <property type="protein sequence ID" value="TuG1812G0700005143.01.T02"/>
    <property type="gene ID" value="TuG1812G0700005143.01"/>
</dbReference>
<evidence type="ECO:0000313" key="2">
    <source>
        <dbReference type="EnsemblPlants" id="TuG1812G0700005143.01.T03"/>
    </source>
</evidence>
<proteinExistence type="predicted"/>
<reference evidence="2" key="2">
    <citation type="submission" date="2018-03" db="EMBL/GenBank/DDBJ databases">
        <title>The Triticum urartu genome reveals the dynamic nature of wheat genome evolution.</title>
        <authorList>
            <person name="Ling H."/>
            <person name="Ma B."/>
            <person name="Shi X."/>
            <person name="Liu H."/>
            <person name="Dong L."/>
            <person name="Sun H."/>
            <person name="Cao Y."/>
            <person name="Gao Q."/>
            <person name="Zheng S."/>
            <person name="Li Y."/>
            <person name="Yu Y."/>
            <person name="Du H."/>
            <person name="Qi M."/>
            <person name="Li Y."/>
            <person name="Yu H."/>
            <person name="Cui Y."/>
            <person name="Wang N."/>
            <person name="Chen C."/>
            <person name="Wu H."/>
            <person name="Zhao Y."/>
            <person name="Zhang J."/>
            <person name="Li Y."/>
            <person name="Zhou W."/>
            <person name="Zhang B."/>
            <person name="Hu W."/>
            <person name="Eijk M."/>
            <person name="Tang J."/>
            <person name="Witsenboer H."/>
            <person name="Zhao S."/>
            <person name="Li Z."/>
            <person name="Zhang A."/>
            <person name="Wang D."/>
            <person name="Liang C."/>
        </authorList>
    </citation>
    <scope>NUCLEOTIDE SEQUENCE [LARGE SCALE GENOMIC DNA]</scope>
    <source>
        <strain evidence="2">cv. G1812</strain>
    </source>
</reference>
<keyword evidence="3" id="KW-1185">Reference proteome</keyword>
<reference evidence="3" key="1">
    <citation type="journal article" date="2013" name="Nature">
        <title>Draft genome of the wheat A-genome progenitor Triticum urartu.</title>
        <authorList>
            <person name="Ling H.Q."/>
            <person name="Zhao S."/>
            <person name="Liu D."/>
            <person name="Wang J."/>
            <person name="Sun H."/>
            <person name="Zhang C."/>
            <person name="Fan H."/>
            <person name="Li D."/>
            <person name="Dong L."/>
            <person name="Tao Y."/>
            <person name="Gao C."/>
            <person name="Wu H."/>
            <person name="Li Y."/>
            <person name="Cui Y."/>
            <person name="Guo X."/>
            <person name="Zheng S."/>
            <person name="Wang B."/>
            <person name="Yu K."/>
            <person name="Liang Q."/>
            <person name="Yang W."/>
            <person name="Lou X."/>
            <person name="Chen J."/>
            <person name="Feng M."/>
            <person name="Jian J."/>
            <person name="Zhang X."/>
            <person name="Luo G."/>
            <person name="Jiang Y."/>
            <person name="Liu J."/>
            <person name="Wang Z."/>
            <person name="Sha Y."/>
            <person name="Zhang B."/>
            <person name="Wu H."/>
            <person name="Tang D."/>
            <person name="Shen Q."/>
            <person name="Xue P."/>
            <person name="Zou S."/>
            <person name="Wang X."/>
            <person name="Liu X."/>
            <person name="Wang F."/>
            <person name="Yang Y."/>
            <person name="An X."/>
            <person name="Dong Z."/>
            <person name="Zhang K."/>
            <person name="Zhang X."/>
            <person name="Luo M.C."/>
            <person name="Dvorak J."/>
            <person name="Tong Y."/>
            <person name="Wang J."/>
            <person name="Yang H."/>
            <person name="Li Z."/>
            <person name="Wang D."/>
            <person name="Zhang A."/>
            <person name="Wang J."/>
        </authorList>
    </citation>
    <scope>NUCLEOTIDE SEQUENCE</scope>
    <source>
        <strain evidence="3">cv. G1812</strain>
    </source>
</reference>
<sequence>INPSHHRIPPPSSPSPHRRRHLLPVPGTLPIQSSVSFPSSKPTNATAHPPTHQRGPLSPSSLPLPRTTPRCRHHHHLRRPIPPESGVLRRRRAHHGDPIPPLLPPIHGGERVSQIDPRSPKAAAAPPTHGFPDGEIRPPLPGGARQAPRPGPGWVPHIRRPSGRRSPSWGPSPAPS</sequence>
<dbReference type="AlphaFoldDB" id="A0A8R7VAY6"/>
<feature type="region of interest" description="Disordered" evidence="1">
    <location>
        <begin position="1"/>
        <end position="176"/>
    </location>
</feature>
<dbReference type="EnsemblPlants" id="TuG1812G0700005143.01.T05">
    <property type="protein sequence ID" value="TuG1812G0700005143.01.T05"/>
    <property type="gene ID" value="TuG1812G0700005143.01"/>
</dbReference>
<feature type="compositionally biased region" description="Basic residues" evidence="1">
    <location>
        <begin position="69"/>
        <end position="79"/>
    </location>
</feature>
<feature type="compositionally biased region" description="Polar residues" evidence="1">
    <location>
        <begin position="30"/>
        <end position="46"/>
    </location>
</feature>
<feature type="compositionally biased region" description="Low complexity" evidence="1">
    <location>
        <begin position="56"/>
        <end position="68"/>
    </location>
</feature>
<dbReference type="Gramene" id="TuG1812G0700005143.01.T02">
    <property type="protein sequence ID" value="TuG1812G0700005143.01.T02"/>
    <property type="gene ID" value="TuG1812G0700005143.01"/>
</dbReference>
<organism evidence="2 3">
    <name type="scientific">Triticum urartu</name>
    <name type="common">Red wild einkorn</name>
    <name type="synonym">Crithodium urartu</name>
    <dbReference type="NCBI Taxonomy" id="4572"/>
    <lineage>
        <taxon>Eukaryota</taxon>
        <taxon>Viridiplantae</taxon>
        <taxon>Streptophyta</taxon>
        <taxon>Embryophyta</taxon>
        <taxon>Tracheophyta</taxon>
        <taxon>Spermatophyta</taxon>
        <taxon>Magnoliopsida</taxon>
        <taxon>Liliopsida</taxon>
        <taxon>Poales</taxon>
        <taxon>Poaceae</taxon>
        <taxon>BOP clade</taxon>
        <taxon>Pooideae</taxon>
        <taxon>Triticodae</taxon>
        <taxon>Triticeae</taxon>
        <taxon>Triticinae</taxon>
        <taxon>Triticum</taxon>
    </lineage>
</organism>
<dbReference type="Gramene" id="TuG1812G0700005143.01.T03">
    <property type="protein sequence ID" value="TuG1812G0700005143.01.T03"/>
    <property type="gene ID" value="TuG1812G0700005143.01"/>
</dbReference>
<dbReference type="Proteomes" id="UP000015106">
    <property type="component" value="Chromosome 7"/>
</dbReference>
<accession>A0A8R7VAY6</accession>
<dbReference type="EnsemblPlants" id="TuG1812G0700005143.01.T03">
    <property type="protein sequence ID" value="TuG1812G0700005143.01.T03"/>
    <property type="gene ID" value="TuG1812G0700005143.01"/>
</dbReference>
<evidence type="ECO:0000256" key="1">
    <source>
        <dbReference type="SAM" id="MobiDB-lite"/>
    </source>
</evidence>